<keyword evidence="3" id="KW-0732">Signal</keyword>
<feature type="compositionally biased region" description="Low complexity" evidence="2">
    <location>
        <begin position="189"/>
        <end position="203"/>
    </location>
</feature>
<protein>
    <recommendedName>
        <fullName evidence="4">Smr domain-containing protein</fullName>
    </recommendedName>
</protein>
<dbReference type="Gene3D" id="3.30.1370.110">
    <property type="match status" value="1"/>
</dbReference>
<feature type="compositionally biased region" description="Basic and acidic residues" evidence="2">
    <location>
        <begin position="435"/>
        <end position="495"/>
    </location>
</feature>
<dbReference type="PROSITE" id="PS50828">
    <property type="entry name" value="SMR"/>
    <property type="match status" value="1"/>
</dbReference>
<dbReference type="STRING" id="1314782.A0A165QLX3"/>
<feature type="region of interest" description="Disordered" evidence="2">
    <location>
        <begin position="558"/>
        <end position="586"/>
    </location>
</feature>
<evidence type="ECO:0000259" key="4">
    <source>
        <dbReference type="PROSITE" id="PS50828"/>
    </source>
</evidence>
<evidence type="ECO:0000256" key="3">
    <source>
        <dbReference type="SAM" id="SignalP"/>
    </source>
</evidence>
<dbReference type="EMBL" id="KV425594">
    <property type="protein sequence ID" value="KZT22602.1"/>
    <property type="molecule type" value="Genomic_DNA"/>
</dbReference>
<feature type="compositionally biased region" description="Pro residues" evidence="2">
    <location>
        <begin position="204"/>
        <end position="215"/>
    </location>
</feature>
<organism evidence="5 6">
    <name type="scientific">Neolentinus lepideus HHB14362 ss-1</name>
    <dbReference type="NCBI Taxonomy" id="1314782"/>
    <lineage>
        <taxon>Eukaryota</taxon>
        <taxon>Fungi</taxon>
        <taxon>Dikarya</taxon>
        <taxon>Basidiomycota</taxon>
        <taxon>Agaricomycotina</taxon>
        <taxon>Agaricomycetes</taxon>
        <taxon>Gloeophyllales</taxon>
        <taxon>Gloeophyllaceae</taxon>
        <taxon>Neolentinus</taxon>
    </lineage>
</organism>
<dbReference type="InterPro" id="IPR053020">
    <property type="entry name" value="Smr_domain_protein"/>
</dbReference>
<feature type="domain" description="Smr" evidence="4">
    <location>
        <begin position="666"/>
        <end position="742"/>
    </location>
</feature>
<dbReference type="InterPro" id="IPR002625">
    <property type="entry name" value="Smr_dom"/>
</dbReference>
<gene>
    <name evidence="5" type="ORF">NEOLEDRAFT_1180838</name>
</gene>
<keyword evidence="1" id="KW-0175">Coiled coil</keyword>
<feature type="region of interest" description="Disordered" evidence="2">
    <location>
        <begin position="389"/>
        <end position="525"/>
    </location>
</feature>
<feature type="compositionally biased region" description="Low complexity" evidence="2">
    <location>
        <begin position="572"/>
        <end position="586"/>
    </location>
</feature>
<dbReference type="AlphaFoldDB" id="A0A165QLX3"/>
<feature type="region of interest" description="Disordered" evidence="2">
    <location>
        <begin position="285"/>
        <end position="355"/>
    </location>
</feature>
<proteinExistence type="predicted"/>
<keyword evidence="6" id="KW-1185">Reference proteome</keyword>
<evidence type="ECO:0000256" key="2">
    <source>
        <dbReference type="SAM" id="MobiDB-lite"/>
    </source>
</evidence>
<dbReference type="PANTHER" id="PTHR47417:SF1">
    <property type="entry name" value="SMR DOMAIN-CONTAINING PROTEIN YPL199C"/>
    <property type="match status" value="1"/>
</dbReference>
<accession>A0A165QLX3</accession>
<feature type="compositionally biased region" description="Basic and acidic residues" evidence="2">
    <location>
        <begin position="297"/>
        <end position="309"/>
    </location>
</feature>
<evidence type="ECO:0000313" key="6">
    <source>
        <dbReference type="Proteomes" id="UP000076761"/>
    </source>
</evidence>
<reference evidence="5 6" key="1">
    <citation type="journal article" date="2016" name="Mol. Biol. Evol.">
        <title>Comparative Genomics of Early-Diverging Mushroom-Forming Fungi Provides Insights into the Origins of Lignocellulose Decay Capabilities.</title>
        <authorList>
            <person name="Nagy L.G."/>
            <person name="Riley R."/>
            <person name="Tritt A."/>
            <person name="Adam C."/>
            <person name="Daum C."/>
            <person name="Floudas D."/>
            <person name="Sun H."/>
            <person name="Yadav J.S."/>
            <person name="Pangilinan J."/>
            <person name="Larsson K.H."/>
            <person name="Matsuura K."/>
            <person name="Barry K."/>
            <person name="Labutti K."/>
            <person name="Kuo R."/>
            <person name="Ohm R.A."/>
            <person name="Bhattacharya S.S."/>
            <person name="Shirouzu T."/>
            <person name="Yoshinaga Y."/>
            <person name="Martin F.M."/>
            <person name="Grigoriev I.V."/>
            <person name="Hibbett D.S."/>
        </authorList>
    </citation>
    <scope>NUCLEOTIDE SEQUENCE [LARGE SCALE GENOMIC DNA]</scope>
    <source>
        <strain evidence="5 6">HHB14362 ss-1</strain>
    </source>
</reference>
<feature type="coiled-coil region" evidence="1">
    <location>
        <begin position="594"/>
        <end position="647"/>
    </location>
</feature>
<feature type="compositionally biased region" description="Pro residues" evidence="2">
    <location>
        <begin position="161"/>
        <end position="170"/>
    </location>
</feature>
<dbReference type="Proteomes" id="UP000076761">
    <property type="component" value="Unassembled WGS sequence"/>
</dbReference>
<feature type="compositionally biased region" description="Low complexity" evidence="2">
    <location>
        <begin position="505"/>
        <end position="522"/>
    </location>
</feature>
<dbReference type="Pfam" id="PF01713">
    <property type="entry name" value="Smr"/>
    <property type="match status" value="1"/>
</dbReference>
<name>A0A165QLX3_9AGAM</name>
<feature type="signal peptide" evidence="3">
    <location>
        <begin position="1"/>
        <end position="22"/>
    </location>
</feature>
<sequence>MSSMENLFAIGLGLGLRVVVDAASRHNVRFTGTLIGLWEGAVLHHFLDRTPRSWDPYVAFGTRLFVDLVVTTDVARLAIVLLWASVTMLLAELGPRRTWYMYLVRFVYRRYRRVRRAVKRIAFPAVRLPIPSLPPLPKTPVPSRVRFYTITTSPSQTSSTPPVPIPPPAVPLITSPTRRHVPGQYTDTSSSESSSVHNDNPTDTSPPVPSPPAADGPPDEETPVIRIFPSAMVTPPENELIEIPEDDPDRTPTTTVSALPVYAPAAHLPHIVPPSSSWEIEPAERTPVDVPPINDIPEIHTVEEPDRNKSLPRRPVSGSSIHEEPVPPGRPDYSVHQQSAAPSRPDSSIREEPPLRIIPRSSIPVVVPAESDELEYVYVPMPELHEIPDMERQRTISQRSLQVPESRAAQAPELTPVDADIPNLRNIPDLPSNSELEHSAIRRRFPSERYPRDEEQNQRFPGERYPADEERKDRFPGERYPEEEERKYRYPGERYPEDEEDQAVASSSKQPAPQLPQLPQSPTFNEYGYLIGGGWDTLETRTPPPPFKEHESYLQAVPNQPDPVFVKSPANSTTRTPSPSSLSGGTRDAIIARADLLRDQANAEKLERERLDKERQRALRENKPAYALILKEQIDQADERIRKMHERAARRYFLAHNQSQSSTRTIDVHRLRVGEAIRETEKAIRDLLGDNGRDLRVITGRGNHSVNKMPVLKVALLKHLQSIQFPARVDPANPGLIIVSIPQDDPH</sequence>
<dbReference type="InParanoid" id="A0A165QLX3"/>
<dbReference type="SUPFAM" id="SSF160443">
    <property type="entry name" value="SMR domain-like"/>
    <property type="match status" value="1"/>
</dbReference>
<feature type="region of interest" description="Disordered" evidence="2">
    <location>
        <begin position="152"/>
        <end position="223"/>
    </location>
</feature>
<dbReference type="InterPro" id="IPR036063">
    <property type="entry name" value="Smr_dom_sf"/>
</dbReference>
<dbReference type="PANTHER" id="PTHR47417">
    <property type="entry name" value="SMR DOMAIN-CONTAINING PROTEIN YPL199C"/>
    <property type="match status" value="1"/>
</dbReference>
<dbReference type="SMART" id="SM00463">
    <property type="entry name" value="SMR"/>
    <property type="match status" value="1"/>
</dbReference>
<feature type="chain" id="PRO_5007865096" description="Smr domain-containing protein" evidence="3">
    <location>
        <begin position="23"/>
        <end position="747"/>
    </location>
</feature>
<dbReference type="OrthoDB" id="3231855at2759"/>
<evidence type="ECO:0000256" key="1">
    <source>
        <dbReference type="SAM" id="Coils"/>
    </source>
</evidence>
<evidence type="ECO:0000313" key="5">
    <source>
        <dbReference type="EMBL" id="KZT22602.1"/>
    </source>
</evidence>